<comment type="caution">
    <text evidence="2">The sequence shown here is derived from an EMBL/GenBank/DDBJ whole genome shotgun (WGS) entry which is preliminary data.</text>
</comment>
<dbReference type="FunFam" id="2.30.29.30:FF:000013">
    <property type="entry name" value="Putative TBC1 domain family member 8B"/>
    <property type="match status" value="1"/>
</dbReference>
<feature type="domain" description="GRAM" evidence="1">
    <location>
        <begin position="144"/>
        <end position="211"/>
    </location>
</feature>
<dbReference type="PANTHER" id="PTHR47666:SF1">
    <property type="entry name" value="PROTEIN VASCULAR ASSOCIATED DEATH 1, CHLOROPLASTIC"/>
    <property type="match status" value="1"/>
</dbReference>
<proteinExistence type="predicted"/>
<dbReference type="SMART" id="SM00568">
    <property type="entry name" value="GRAM"/>
    <property type="match status" value="1"/>
</dbReference>
<dbReference type="AlphaFoldDB" id="A0A8S1H5S4"/>
<dbReference type="EMBL" id="CAJGYM010000017">
    <property type="protein sequence ID" value="CAD6190672.1"/>
    <property type="molecule type" value="Genomic_DNA"/>
</dbReference>
<reference evidence="2" key="1">
    <citation type="submission" date="2020-10" db="EMBL/GenBank/DDBJ databases">
        <authorList>
            <person name="Kikuchi T."/>
        </authorList>
    </citation>
    <scope>NUCLEOTIDE SEQUENCE</scope>
    <source>
        <strain evidence="2">NKZ352</strain>
    </source>
</reference>
<dbReference type="PANTHER" id="PTHR47666">
    <property type="entry name" value="PROTEIN VASCULAR ASSOCIATED DEATH 1, CHLOROPLASTIC"/>
    <property type="match status" value="1"/>
</dbReference>
<evidence type="ECO:0000259" key="1">
    <source>
        <dbReference type="SMART" id="SM00568"/>
    </source>
</evidence>
<sequence>MVWVTPEYLLLAQPFWTCELSNKYFKLQRRKGHGTRGFSSLLVATIDSVFDTRPPPYRLIYDFDDEDLHVSILLAVAVEKKEINEHWRWIEQNIMPASVDSIQSEKEIRRFVICKISALVSPNEEFVAPYNEDLDSVSTRSCLEKFHKIFSIPPDEKLVNYYKCCYWKGRVPNQGDMFLSVNFVCFYSFLVGNETKIKLKWTDIVKLERKSSVLFPQNLEIVTRENVKHTFSMFLNFDETFKLASQLANFAMKQLIEEEGFCEDPALRRKMLMESEQRRAKKTSASFLKRDLDARQRSDIYSCWSRLETAHPKGHKKAA</sequence>
<gene>
    <name evidence="2" type="ORF">CAUJ_LOCUS6591</name>
</gene>
<protein>
    <recommendedName>
        <fullName evidence="1">GRAM domain-containing protein</fullName>
    </recommendedName>
</protein>
<name>A0A8S1H5S4_9PELO</name>
<dbReference type="InterPro" id="IPR011993">
    <property type="entry name" value="PH-like_dom_sf"/>
</dbReference>
<dbReference type="OrthoDB" id="17687at2759"/>
<keyword evidence="3" id="KW-1185">Reference proteome</keyword>
<dbReference type="Gene3D" id="2.30.29.30">
    <property type="entry name" value="Pleckstrin-homology domain (PH domain)/Phosphotyrosine-binding domain (PTB)"/>
    <property type="match status" value="1"/>
</dbReference>
<organism evidence="2 3">
    <name type="scientific">Caenorhabditis auriculariae</name>
    <dbReference type="NCBI Taxonomy" id="2777116"/>
    <lineage>
        <taxon>Eukaryota</taxon>
        <taxon>Metazoa</taxon>
        <taxon>Ecdysozoa</taxon>
        <taxon>Nematoda</taxon>
        <taxon>Chromadorea</taxon>
        <taxon>Rhabditida</taxon>
        <taxon>Rhabditina</taxon>
        <taxon>Rhabditomorpha</taxon>
        <taxon>Rhabditoidea</taxon>
        <taxon>Rhabditidae</taxon>
        <taxon>Peloderinae</taxon>
        <taxon>Caenorhabditis</taxon>
    </lineage>
</organism>
<accession>A0A8S1H5S4</accession>
<evidence type="ECO:0000313" key="3">
    <source>
        <dbReference type="Proteomes" id="UP000835052"/>
    </source>
</evidence>
<dbReference type="Proteomes" id="UP000835052">
    <property type="component" value="Unassembled WGS sequence"/>
</dbReference>
<dbReference type="InterPro" id="IPR004182">
    <property type="entry name" value="GRAM"/>
</dbReference>
<dbReference type="Pfam" id="PF02893">
    <property type="entry name" value="GRAM"/>
    <property type="match status" value="1"/>
</dbReference>
<evidence type="ECO:0000313" key="2">
    <source>
        <dbReference type="EMBL" id="CAD6190672.1"/>
    </source>
</evidence>